<keyword evidence="2" id="KW-1185">Reference proteome</keyword>
<name>A0A9W9G109_9EURO</name>
<protein>
    <submittedName>
        <fullName evidence="1">Uncharacterized protein</fullName>
    </submittedName>
</protein>
<proteinExistence type="predicted"/>
<evidence type="ECO:0000313" key="2">
    <source>
        <dbReference type="Proteomes" id="UP001149074"/>
    </source>
</evidence>
<sequence>MPPIYGSVVLDSAFEWYLRQSKAQLQPPILLQDHYAKENPEIVLEERRAGRPSFAVQATAVESKGYCWTSTSDSSEARWKKVSPNIRTSILDVEEDMDDGFLLAYFRNLIYRFGAGLYKETE</sequence>
<reference evidence="1" key="2">
    <citation type="journal article" date="2023" name="IMA Fungus">
        <title>Comparative genomic study of the Penicillium genus elucidates a diverse pangenome and 15 lateral gene transfer events.</title>
        <authorList>
            <person name="Petersen C."/>
            <person name="Sorensen T."/>
            <person name="Nielsen M.R."/>
            <person name="Sondergaard T.E."/>
            <person name="Sorensen J.L."/>
            <person name="Fitzpatrick D.A."/>
            <person name="Frisvad J.C."/>
            <person name="Nielsen K.L."/>
        </authorList>
    </citation>
    <scope>NUCLEOTIDE SEQUENCE</scope>
    <source>
        <strain evidence="1">IBT 30761</strain>
    </source>
</reference>
<organism evidence="1 2">
    <name type="scientific">Penicillium argentinense</name>
    <dbReference type="NCBI Taxonomy" id="1131581"/>
    <lineage>
        <taxon>Eukaryota</taxon>
        <taxon>Fungi</taxon>
        <taxon>Dikarya</taxon>
        <taxon>Ascomycota</taxon>
        <taxon>Pezizomycotina</taxon>
        <taxon>Eurotiomycetes</taxon>
        <taxon>Eurotiomycetidae</taxon>
        <taxon>Eurotiales</taxon>
        <taxon>Aspergillaceae</taxon>
        <taxon>Penicillium</taxon>
    </lineage>
</organism>
<reference evidence="1" key="1">
    <citation type="submission" date="2022-11" db="EMBL/GenBank/DDBJ databases">
        <authorList>
            <person name="Petersen C."/>
        </authorList>
    </citation>
    <scope>NUCLEOTIDE SEQUENCE</scope>
    <source>
        <strain evidence="1">IBT 30761</strain>
    </source>
</reference>
<dbReference type="Proteomes" id="UP001149074">
    <property type="component" value="Unassembled WGS sequence"/>
</dbReference>
<dbReference type="AlphaFoldDB" id="A0A9W9G109"/>
<dbReference type="RefSeq" id="XP_056478265.1">
    <property type="nucleotide sequence ID" value="XM_056615293.1"/>
</dbReference>
<gene>
    <name evidence="1" type="ORF">N7532_002799</name>
</gene>
<comment type="caution">
    <text evidence="1">The sequence shown here is derived from an EMBL/GenBank/DDBJ whole genome shotgun (WGS) entry which is preliminary data.</text>
</comment>
<dbReference type="GeneID" id="81354272"/>
<evidence type="ECO:0000313" key="1">
    <source>
        <dbReference type="EMBL" id="KAJ5110154.1"/>
    </source>
</evidence>
<dbReference type="EMBL" id="JAPQKI010000003">
    <property type="protein sequence ID" value="KAJ5110154.1"/>
    <property type="molecule type" value="Genomic_DNA"/>
</dbReference>
<accession>A0A9W9G109</accession>